<sequence length="290" mass="32600">MYFPISDKQDTATRNESKPIESRLTADPGSYISGEYPPKIGHHGFVTQQEGPSDFPSSHNHDGITRYAPTSDYSIPNVSITSESYPIRRFETIYGEEASRINKQGLSNYSNMIFHEAKKSTVPHFPFPEWVNDYLDGNGRISSTKITDSDGCLSRFDPTQNKFVICANNVLSYHSKFKANLKNPKGSIQELADYWCLTAPISGQIRADRRNTAPTLFNRVLLHALDYVTTEDSKILSQVTASGKKELTSEDLSDLGVGINTYLFVANEILRPWEGSCRNGKTLKFKKKRI</sequence>
<accession>A0A1B9I902</accession>
<protein>
    <submittedName>
        <fullName evidence="2">Uncharacterized protein</fullName>
    </submittedName>
</protein>
<dbReference type="EMBL" id="CP144524">
    <property type="protein sequence ID" value="WWC71114.1"/>
    <property type="molecule type" value="Genomic_DNA"/>
</dbReference>
<dbReference type="KEGG" id="kpin:30170976"/>
<dbReference type="AlphaFoldDB" id="A0A1B9I902"/>
<reference evidence="2" key="1">
    <citation type="submission" date="2013-07" db="EMBL/GenBank/DDBJ databases">
        <title>The Genome Sequence of Cryptococcus pinus CBS10737.</title>
        <authorList>
            <consortium name="The Broad Institute Genome Sequencing Platform"/>
            <person name="Cuomo C."/>
            <person name="Litvintseva A."/>
            <person name="Chen Y."/>
            <person name="Heitman J."/>
            <person name="Sun S."/>
            <person name="Springer D."/>
            <person name="Dromer F."/>
            <person name="Young S.K."/>
            <person name="Zeng Q."/>
            <person name="Gargeya S."/>
            <person name="Fitzgerald M."/>
            <person name="Abouelleil A."/>
            <person name="Alvarado L."/>
            <person name="Berlin A.M."/>
            <person name="Chapman S.B."/>
            <person name="Dewar J."/>
            <person name="Goldberg J."/>
            <person name="Griggs A."/>
            <person name="Gujja S."/>
            <person name="Hansen M."/>
            <person name="Howarth C."/>
            <person name="Imamovic A."/>
            <person name="Larimer J."/>
            <person name="McCowan C."/>
            <person name="Murphy C."/>
            <person name="Pearson M."/>
            <person name="Priest M."/>
            <person name="Roberts A."/>
            <person name="Saif S."/>
            <person name="Shea T."/>
            <person name="Sykes S."/>
            <person name="Wortman J."/>
            <person name="Nusbaum C."/>
            <person name="Birren B."/>
        </authorList>
    </citation>
    <scope>NUCLEOTIDE SEQUENCE [LARGE SCALE GENOMIC DNA]</scope>
    <source>
        <strain evidence="2">CBS 10737</strain>
    </source>
</reference>
<evidence type="ECO:0000313" key="3">
    <source>
        <dbReference type="EMBL" id="WWC71114.1"/>
    </source>
</evidence>
<dbReference type="GeneID" id="30170976"/>
<feature type="region of interest" description="Disordered" evidence="1">
    <location>
        <begin position="1"/>
        <end position="33"/>
    </location>
</feature>
<reference evidence="3" key="2">
    <citation type="submission" date="2013-07" db="EMBL/GenBank/DDBJ databases">
        <authorList>
            <consortium name="The Broad Institute Genome Sequencing Platform"/>
            <person name="Cuomo C."/>
            <person name="Litvintseva A."/>
            <person name="Chen Y."/>
            <person name="Heitman J."/>
            <person name="Sun S."/>
            <person name="Springer D."/>
            <person name="Dromer F."/>
            <person name="Young S.K."/>
            <person name="Zeng Q."/>
            <person name="Gargeya S."/>
            <person name="Fitzgerald M."/>
            <person name="Abouelleil A."/>
            <person name="Alvarado L."/>
            <person name="Berlin A.M."/>
            <person name="Chapman S.B."/>
            <person name="Dewar J."/>
            <person name="Goldberg J."/>
            <person name="Griggs A."/>
            <person name="Gujja S."/>
            <person name="Hansen M."/>
            <person name="Howarth C."/>
            <person name="Imamovic A."/>
            <person name="Larimer J."/>
            <person name="McCowan C."/>
            <person name="Murphy C."/>
            <person name="Pearson M."/>
            <person name="Priest M."/>
            <person name="Roberts A."/>
            <person name="Saif S."/>
            <person name="Shea T."/>
            <person name="Sykes S."/>
            <person name="Wortman J."/>
            <person name="Nusbaum C."/>
            <person name="Birren B."/>
        </authorList>
    </citation>
    <scope>NUCLEOTIDE SEQUENCE</scope>
    <source>
        <strain evidence="3">CBS 10737</strain>
    </source>
</reference>
<reference evidence="3" key="4">
    <citation type="submission" date="2024-02" db="EMBL/GenBank/DDBJ databases">
        <title>Comparative genomics of Cryptococcus and Kwoniella reveals pathogenesis evolution and contrasting modes of karyotype evolution via chromosome fusion or intercentromeric recombination.</title>
        <authorList>
            <person name="Coelho M.A."/>
            <person name="David-Palma M."/>
            <person name="Shea T."/>
            <person name="Bowers K."/>
            <person name="McGinley-Smith S."/>
            <person name="Mohammad A.W."/>
            <person name="Gnirke A."/>
            <person name="Yurkov A.M."/>
            <person name="Nowrousian M."/>
            <person name="Sun S."/>
            <person name="Cuomo C.A."/>
            <person name="Heitman J."/>
        </authorList>
    </citation>
    <scope>NUCLEOTIDE SEQUENCE</scope>
    <source>
        <strain evidence="3">CBS 10737</strain>
    </source>
</reference>
<name>A0A1B9I902_9TREE</name>
<gene>
    <name evidence="2" type="ORF">I206_02607</name>
    <name evidence="3" type="ORF">I206_105067</name>
</gene>
<dbReference type="EMBL" id="KV700115">
    <property type="protein sequence ID" value="OCF51891.1"/>
    <property type="molecule type" value="Genomic_DNA"/>
</dbReference>
<feature type="compositionally biased region" description="Basic and acidic residues" evidence="1">
    <location>
        <begin position="7"/>
        <end position="21"/>
    </location>
</feature>
<evidence type="ECO:0000313" key="2">
    <source>
        <dbReference type="EMBL" id="OCF51891.1"/>
    </source>
</evidence>
<evidence type="ECO:0000256" key="1">
    <source>
        <dbReference type="SAM" id="MobiDB-lite"/>
    </source>
</evidence>
<organism evidence="2">
    <name type="scientific">Kwoniella pini CBS 10737</name>
    <dbReference type="NCBI Taxonomy" id="1296096"/>
    <lineage>
        <taxon>Eukaryota</taxon>
        <taxon>Fungi</taxon>
        <taxon>Dikarya</taxon>
        <taxon>Basidiomycota</taxon>
        <taxon>Agaricomycotina</taxon>
        <taxon>Tremellomycetes</taxon>
        <taxon>Tremellales</taxon>
        <taxon>Cryptococcaceae</taxon>
        <taxon>Kwoniella</taxon>
    </lineage>
</organism>
<dbReference type="RefSeq" id="XP_019013110.1">
    <property type="nucleotide sequence ID" value="XM_019154370.1"/>
</dbReference>
<proteinExistence type="predicted"/>
<keyword evidence="4" id="KW-1185">Reference proteome</keyword>
<reference evidence="2" key="3">
    <citation type="submission" date="2016-07" db="EMBL/GenBank/DDBJ databases">
        <title>Evolution of pathogenesis and genome organization in the Tremellales.</title>
        <authorList>
            <person name="Cuomo C."/>
            <person name="Litvintseva A."/>
            <person name="Heitman J."/>
            <person name="Chen Y."/>
            <person name="Sun S."/>
            <person name="Springer D."/>
            <person name="Dromer F."/>
            <person name="Young S."/>
            <person name="Zeng Q."/>
            <person name="Chapman S."/>
            <person name="Gujja S."/>
            <person name="Saif S."/>
            <person name="Birren B."/>
        </authorList>
    </citation>
    <scope>NUCLEOTIDE SEQUENCE</scope>
    <source>
        <strain evidence="2">CBS 10737</strain>
    </source>
</reference>
<dbReference type="Proteomes" id="UP000094020">
    <property type="component" value="Chromosome 6"/>
</dbReference>
<evidence type="ECO:0000313" key="4">
    <source>
        <dbReference type="Proteomes" id="UP000094020"/>
    </source>
</evidence>